<comment type="caution">
    <text evidence="1">The sequence shown here is derived from an EMBL/GenBank/DDBJ whole genome shotgun (WGS) entry which is preliminary data.</text>
</comment>
<gene>
    <name evidence="1" type="ORF">CHS0354_008158</name>
</gene>
<dbReference type="AlphaFoldDB" id="A0AAE0SIN9"/>
<name>A0AAE0SIN9_9BIVA</name>
<organism evidence="1 2">
    <name type="scientific">Potamilus streckersoni</name>
    <dbReference type="NCBI Taxonomy" id="2493646"/>
    <lineage>
        <taxon>Eukaryota</taxon>
        <taxon>Metazoa</taxon>
        <taxon>Spiralia</taxon>
        <taxon>Lophotrochozoa</taxon>
        <taxon>Mollusca</taxon>
        <taxon>Bivalvia</taxon>
        <taxon>Autobranchia</taxon>
        <taxon>Heteroconchia</taxon>
        <taxon>Palaeoheterodonta</taxon>
        <taxon>Unionida</taxon>
        <taxon>Unionoidea</taxon>
        <taxon>Unionidae</taxon>
        <taxon>Ambleminae</taxon>
        <taxon>Lampsilini</taxon>
        <taxon>Potamilus</taxon>
    </lineage>
</organism>
<dbReference type="Proteomes" id="UP001195483">
    <property type="component" value="Unassembled WGS sequence"/>
</dbReference>
<protein>
    <submittedName>
        <fullName evidence="1">Uncharacterized protein</fullName>
    </submittedName>
</protein>
<proteinExistence type="predicted"/>
<keyword evidence="2" id="KW-1185">Reference proteome</keyword>
<dbReference type="EMBL" id="JAEAOA010000547">
    <property type="protein sequence ID" value="KAK3592617.1"/>
    <property type="molecule type" value="Genomic_DNA"/>
</dbReference>
<reference evidence="1" key="3">
    <citation type="submission" date="2023-05" db="EMBL/GenBank/DDBJ databases">
        <authorList>
            <person name="Smith C.H."/>
        </authorList>
    </citation>
    <scope>NUCLEOTIDE SEQUENCE</scope>
    <source>
        <strain evidence="1">CHS0354</strain>
        <tissue evidence="1">Mantle</tissue>
    </source>
</reference>
<reference evidence="1" key="1">
    <citation type="journal article" date="2021" name="Genome Biol. Evol.">
        <title>A High-Quality Reference Genome for a Parasitic Bivalve with Doubly Uniparental Inheritance (Bivalvia: Unionida).</title>
        <authorList>
            <person name="Smith C.H."/>
        </authorList>
    </citation>
    <scope>NUCLEOTIDE SEQUENCE</scope>
    <source>
        <strain evidence="1">CHS0354</strain>
    </source>
</reference>
<reference evidence="1" key="2">
    <citation type="journal article" date="2021" name="Genome Biol. Evol.">
        <title>Developing a high-quality reference genome for a parasitic bivalve with doubly uniparental inheritance (Bivalvia: Unionida).</title>
        <authorList>
            <person name="Smith C.H."/>
        </authorList>
    </citation>
    <scope>NUCLEOTIDE SEQUENCE</scope>
    <source>
        <strain evidence="1">CHS0354</strain>
        <tissue evidence="1">Mantle</tissue>
    </source>
</reference>
<sequence>MSVTFKQNNADFNMIMVSTNQLPPYLLICKIIQKLTERLSKRLICAADQTISKLPNSINNRGMILNRKPGTQDLLCSYYLPPFFYICCLATDTYDGMVLHTMLLLPPGRRARRVLLPAHVFLSRGMHSCMWNRSPVAGRSQG</sequence>
<accession>A0AAE0SIN9</accession>
<evidence type="ECO:0000313" key="2">
    <source>
        <dbReference type="Proteomes" id="UP001195483"/>
    </source>
</evidence>
<evidence type="ECO:0000313" key="1">
    <source>
        <dbReference type="EMBL" id="KAK3592617.1"/>
    </source>
</evidence>